<reference evidence="6 7" key="1">
    <citation type="submission" date="2024-02" db="EMBL/GenBank/DDBJ databases">
        <title>A draft genome for the cacao thread blight pathogen Marasmius crinis-equi.</title>
        <authorList>
            <person name="Cohen S.P."/>
            <person name="Baruah I.K."/>
            <person name="Amoako-Attah I."/>
            <person name="Bukari Y."/>
            <person name="Meinhardt L.W."/>
            <person name="Bailey B.A."/>
        </authorList>
    </citation>
    <scope>NUCLEOTIDE SEQUENCE [LARGE SCALE GENOMIC DNA]</scope>
    <source>
        <strain evidence="6 7">GH-76</strain>
    </source>
</reference>
<sequence length="605" mass="66620">MTPEFDIILAGGGTAACVVAGRLAAADPSLRILILEAGTHVRDNLTHVQPARYYSNLVAPGETLSYHVAKPSQALNGRSAIVPTGRCVGGGSSVNFVMYTRAAPSDYDDWEKLGNPGWGSNKLIPLSNKVETFQLDGYPNHGSSGPIKVSMGAGMTNVGKDFLEVADKHDRSRTSTKDTNNFGKCDQYSPWYKYIDGTDGKRSDTAHHFIYNQVDHNKNLVVQDRCRVTRVIFDGKKAVGVEYADDRTGRSQHDAPVFKALASRLVVVSGGAFGSPAILERSGIGAKELLQKLDIPVLVDLPGVGENYNDHNLVFNGYYAAPDAETLDDIFRGTEEEIKPYDERWQKDGQGWMAHNGVDVGIKMRPNEKDLKELGSAFKKQWENFFMRASDKPVMWAGILNAYVGPDPTTPKGKYFSMAYFSEYPVSIGRLHITAARDPYARMDFEPGFLNEEADLVILRWTYKHMREIARRMKTYRGTLASQHPKFSEGSAANKGMGRCDGPDDLLSDPIQYTEEDNKAIDDFHRQTVETTWHSLGTCAMKPREKNGVVDSSLNVYGVENLKVADLSIAPSNVGSNTYNTALVIGEKAAVIIARELGIKGVTET</sequence>
<keyword evidence="3" id="KW-0285">Flavoprotein</keyword>
<evidence type="ECO:0000313" key="7">
    <source>
        <dbReference type="Proteomes" id="UP001465976"/>
    </source>
</evidence>
<evidence type="ECO:0000313" key="6">
    <source>
        <dbReference type="EMBL" id="KAL0579314.1"/>
    </source>
</evidence>
<dbReference type="InterPro" id="IPR000172">
    <property type="entry name" value="GMC_OxRdtase_N"/>
</dbReference>
<dbReference type="SUPFAM" id="SSF51905">
    <property type="entry name" value="FAD/NAD(P)-binding domain"/>
    <property type="match status" value="1"/>
</dbReference>
<feature type="domain" description="Glucose-methanol-choline oxidoreductase N-terminal" evidence="4">
    <location>
        <begin position="85"/>
        <end position="108"/>
    </location>
</feature>
<dbReference type="Pfam" id="PF05199">
    <property type="entry name" value="GMC_oxred_C"/>
    <property type="match status" value="1"/>
</dbReference>
<dbReference type="InterPro" id="IPR007867">
    <property type="entry name" value="GMC_OxRtase_C"/>
</dbReference>
<evidence type="ECO:0000259" key="5">
    <source>
        <dbReference type="PROSITE" id="PS00624"/>
    </source>
</evidence>
<dbReference type="Gene3D" id="3.50.50.60">
    <property type="entry name" value="FAD/NAD(P)-binding domain"/>
    <property type="match status" value="1"/>
</dbReference>
<comment type="cofactor">
    <cofactor evidence="1">
        <name>FAD</name>
        <dbReference type="ChEBI" id="CHEBI:57692"/>
    </cofactor>
</comment>
<dbReference type="InterPro" id="IPR012132">
    <property type="entry name" value="GMC_OxRdtase"/>
</dbReference>
<dbReference type="Proteomes" id="UP001465976">
    <property type="component" value="Unassembled WGS sequence"/>
</dbReference>
<evidence type="ECO:0000256" key="2">
    <source>
        <dbReference type="ARBA" id="ARBA00010790"/>
    </source>
</evidence>
<dbReference type="Gene3D" id="3.30.560.10">
    <property type="entry name" value="Glucose Oxidase, domain 3"/>
    <property type="match status" value="1"/>
</dbReference>
<dbReference type="EMBL" id="JBAHYK010000064">
    <property type="protein sequence ID" value="KAL0579314.1"/>
    <property type="molecule type" value="Genomic_DNA"/>
</dbReference>
<dbReference type="PANTHER" id="PTHR11552:SF78">
    <property type="entry name" value="GLUCOSE-METHANOL-CHOLINE OXIDOREDUCTASE N-TERMINAL DOMAIN-CONTAINING PROTEIN"/>
    <property type="match status" value="1"/>
</dbReference>
<comment type="similarity">
    <text evidence="2 3">Belongs to the GMC oxidoreductase family.</text>
</comment>
<name>A0ABR3FV27_9AGAR</name>
<comment type="caution">
    <text evidence="6">The sequence shown here is derived from an EMBL/GenBank/DDBJ whole genome shotgun (WGS) entry which is preliminary data.</text>
</comment>
<gene>
    <name evidence="6" type="ORF">V5O48_002712</name>
</gene>
<dbReference type="InterPro" id="IPR036188">
    <property type="entry name" value="FAD/NAD-bd_sf"/>
</dbReference>
<organism evidence="6 7">
    <name type="scientific">Marasmius crinis-equi</name>
    <dbReference type="NCBI Taxonomy" id="585013"/>
    <lineage>
        <taxon>Eukaryota</taxon>
        <taxon>Fungi</taxon>
        <taxon>Dikarya</taxon>
        <taxon>Basidiomycota</taxon>
        <taxon>Agaricomycotina</taxon>
        <taxon>Agaricomycetes</taxon>
        <taxon>Agaricomycetidae</taxon>
        <taxon>Agaricales</taxon>
        <taxon>Marasmiineae</taxon>
        <taxon>Marasmiaceae</taxon>
        <taxon>Marasmius</taxon>
    </lineage>
</organism>
<evidence type="ECO:0000256" key="1">
    <source>
        <dbReference type="ARBA" id="ARBA00001974"/>
    </source>
</evidence>
<evidence type="ECO:0000259" key="4">
    <source>
        <dbReference type="PROSITE" id="PS00623"/>
    </source>
</evidence>
<evidence type="ECO:0000256" key="3">
    <source>
        <dbReference type="RuleBase" id="RU003968"/>
    </source>
</evidence>
<keyword evidence="3" id="KW-0274">FAD</keyword>
<proteinExistence type="inferred from homology"/>
<dbReference type="PIRSF" id="PIRSF000137">
    <property type="entry name" value="Alcohol_oxidase"/>
    <property type="match status" value="1"/>
</dbReference>
<protein>
    <recommendedName>
        <fullName evidence="4 5">Glucose-methanol-choline oxidoreductase N-terminal domain-containing protein</fullName>
    </recommendedName>
</protein>
<dbReference type="PROSITE" id="PS00624">
    <property type="entry name" value="GMC_OXRED_2"/>
    <property type="match status" value="1"/>
</dbReference>
<dbReference type="Pfam" id="PF00732">
    <property type="entry name" value="GMC_oxred_N"/>
    <property type="match status" value="1"/>
</dbReference>
<keyword evidence="7" id="KW-1185">Reference proteome</keyword>
<dbReference type="SUPFAM" id="SSF54373">
    <property type="entry name" value="FAD-linked reductases, C-terminal domain"/>
    <property type="match status" value="1"/>
</dbReference>
<accession>A0ABR3FV27</accession>
<dbReference type="PANTHER" id="PTHR11552">
    <property type="entry name" value="GLUCOSE-METHANOL-CHOLINE GMC OXIDOREDUCTASE"/>
    <property type="match status" value="1"/>
</dbReference>
<dbReference type="PROSITE" id="PS00623">
    <property type="entry name" value="GMC_OXRED_1"/>
    <property type="match status" value="1"/>
</dbReference>
<feature type="domain" description="Glucose-methanol-choline oxidoreductase N-terminal" evidence="5">
    <location>
        <begin position="271"/>
        <end position="285"/>
    </location>
</feature>